<feature type="region of interest" description="Disordered" evidence="12">
    <location>
        <begin position="361"/>
        <end position="511"/>
    </location>
</feature>
<dbReference type="GO" id="GO:0046872">
    <property type="term" value="F:metal ion binding"/>
    <property type="evidence" value="ECO:0007669"/>
    <property type="project" value="UniProtKB-KW"/>
</dbReference>
<comment type="catalytic activity">
    <reaction evidence="9">
        <text>O-phospho-L-threonyl-[protein] + H2O = L-threonyl-[protein] + phosphate</text>
        <dbReference type="Rhea" id="RHEA:47004"/>
        <dbReference type="Rhea" id="RHEA-COMP:11060"/>
        <dbReference type="Rhea" id="RHEA-COMP:11605"/>
        <dbReference type="ChEBI" id="CHEBI:15377"/>
        <dbReference type="ChEBI" id="CHEBI:30013"/>
        <dbReference type="ChEBI" id="CHEBI:43474"/>
        <dbReference type="ChEBI" id="CHEBI:61977"/>
        <dbReference type="EC" id="3.1.3.16"/>
    </reaction>
    <physiologicalReaction direction="left-to-right" evidence="9">
        <dbReference type="Rhea" id="RHEA:47005"/>
    </physiologicalReaction>
</comment>
<sequence>MQGWRISMEDAHAAVLDLQAKYLDKNHRPTDPSKRLSFFGVYDGHGGEKVALFAGDNVHRIVATQEAFAKGDIEQALKDGFLATDRAILEDPKYEEEVSGCTASVAVISKDKIIVANAGDSRSVLGVKGRAKPLSFDHKPQNEGEKARISAAGGFVDFGRVNGNLALSRALGDFEFKKSADLAPEQQIVTAYPDVTTHEITEDDEFLVIACDGIWDCQSSQAVIEFVRRGIAAKQELHRICENMMDNCLASNSETGGVGCDNMTMIIVGLLHGKTKQEWYKTISERVANGDGPCAPPEYAEFRGPGIRRQFDDTNLDDYESGLDSNSRLRGGRSGRIILLGDGTEVMTDMAEEDMFDNADAEEEERDLESQVRKGQGRGSGSAIGSRRARDDEEDESGSESESESESESDDDLGVRAGTPEPEPEPEGRRGQSQSNRQTTPQAEMRGQGHVQGGKQELDGAKSPRVISVSLSSTTPNDVLAGGGEKAGASAGAGSTSTDSGSGSNTAGSKS</sequence>
<evidence type="ECO:0000256" key="4">
    <source>
        <dbReference type="ARBA" id="ARBA00013081"/>
    </source>
</evidence>
<dbReference type="GO" id="GO:0004722">
    <property type="term" value="F:protein serine/threonine phosphatase activity"/>
    <property type="evidence" value="ECO:0007669"/>
    <property type="project" value="UniProtKB-EC"/>
</dbReference>
<organism evidence="14 15">
    <name type="scientific">Paracoccidioides lutzii (strain ATCC MYA-826 / Pb01)</name>
    <name type="common">Paracoccidioides brasiliensis</name>
    <dbReference type="NCBI Taxonomy" id="502779"/>
    <lineage>
        <taxon>Eukaryota</taxon>
        <taxon>Fungi</taxon>
        <taxon>Dikarya</taxon>
        <taxon>Ascomycota</taxon>
        <taxon>Pezizomycotina</taxon>
        <taxon>Eurotiomycetes</taxon>
        <taxon>Eurotiomycetidae</taxon>
        <taxon>Onygenales</taxon>
        <taxon>Ajellomycetaceae</taxon>
        <taxon>Paracoccidioides</taxon>
    </lineage>
</organism>
<name>C1GPC6_PARBA</name>
<keyword evidence="5" id="KW-0479">Metal-binding</keyword>
<dbReference type="KEGG" id="pbl:PAAG_00371"/>
<protein>
    <recommendedName>
        <fullName evidence="10">Protein phosphatase 2C homolog 2</fullName>
        <ecNumber evidence="4">3.1.3.16</ecNumber>
    </recommendedName>
</protein>
<evidence type="ECO:0000259" key="13">
    <source>
        <dbReference type="PROSITE" id="PS51746"/>
    </source>
</evidence>
<evidence type="ECO:0000313" key="14">
    <source>
        <dbReference type="EMBL" id="EEH36048.2"/>
    </source>
</evidence>
<feature type="domain" description="PPM-type phosphatase" evidence="13">
    <location>
        <begin position="1"/>
        <end position="270"/>
    </location>
</feature>
<dbReference type="SMART" id="SM00331">
    <property type="entry name" value="PP2C_SIG"/>
    <property type="match status" value="1"/>
</dbReference>
<feature type="compositionally biased region" description="Low complexity" evidence="12">
    <location>
        <begin position="487"/>
        <end position="511"/>
    </location>
</feature>
<dbReference type="SMART" id="SM00332">
    <property type="entry name" value="PP2Cc"/>
    <property type="match status" value="1"/>
</dbReference>
<dbReference type="RefSeq" id="XP_015700329.1">
    <property type="nucleotide sequence ID" value="XM_015843994.1"/>
</dbReference>
<evidence type="ECO:0000256" key="7">
    <source>
        <dbReference type="ARBA" id="ARBA00022912"/>
    </source>
</evidence>
<dbReference type="SUPFAM" id="SSF81606">
    <property type="entry name" value="PP2C-like"/>
    <property type="match status" value="1"/>
</dbReference>
<reference evidence="14 15" key="1">
    <citation type="journal article" date="2011" name="PLoS Genet.">
        <title>Comparative genomic analysis of human fungal pathogens causing paracoccidioidomycosis.</title>
        <authorList>
            <person name="Desjardins C.A."/>
            <person name="Champion M.D."/>
            <person name="Holder J.W."/>
            <person name="Muszewska A."/>
            <person name="Goldberg J."/>
            <person name="Bailao A.M."/>
            <person name="Brigido M.M."/>
            <person name="Ferreira M.E."/>
            <person name="Garcia A.M."/>
            <person name="Grynberg M."/>
            <person name="Gujja S."/>
            <person name="Heiman D.I."/>
            <person name="Henn M.R."/>
            <person name="Kodira C.D."/>
            <person name="Leon-Narvaez H."/>
            <person name="Longo L.V."/>
            <person name="Ma L.J."/>
            <person name="Malavazi I."/>
            <person name="Matsuo A.L."/>
            <person name="Morais F.V."/>
            <person name="Pereira M."/>
            <person name="Rodriguez-Brito S."/>
            <person name="Sakthikumar S."/>
            <person name="Salem-Izacc S.M."/>
            <person name="Sykes S.M."/>
            <person name="Teixeira M.M."/>
            <person name="Vallejo M.C."/>
            <person name="Walter M.E."/>
            <person name="Yandava C."/>
            <person name="Young S."/>
            <person name="Zeng Q."/>
            <person name="Zucker J."/>
            <person name="Felipe M.S."/>
            <person name="Goldman G.H."/>
            <person name="Haas B.J."/>
            <person name="McEwen J.G."/>
            <person name="Nino-Vega G."/>
            <person name="Puccia R."/>
            <person name="San-Blas G."/>
            <person name="Soares C.M."/>
            <person name="Birren B.W."/>
            <person name="Cuomo C.A."/>
        </authorList>
    </citation>
    <scope>NUCLEOTIDE SEQUENCE [LARGE SCALE GENOMIC DNA]</scope>
    <source>
        <strain evidence="15">ATCC MYA-826 / Pb01</strain>
    </source>
</reference>
<evidence type="ECO:0000256" key="11">
    <source>
        <dbReference type="RuleBase" id="RU003465"/>
    </source>
</evidence>
<keyword evidence="6 11" id="KW-0378">Hydrolase</keyword>
<dbReference type="EMBL" id="KN293992">
    <property type="protein sequence ID" value="EEH36048.2"/>
    <property type="molecule type" value="Genomic_DNA"/>
</dbReference>
<evidence type="ECO:0000256" key="12">
    <source>
        <dbReference type="SAM" id="MobiDB-lite"/>
    </source>
</evidence>
<accession>C1GPC6</accession>
<dbReference type="FunFam" id="3.60.40.10:FF:000016">
    <property type="entry name" value="Protein phosphatase 2C"/>
    <property type="match status" value="1"/>
</dbReference>
<dbReference type="VEuPathDB" id="FungiDB:PAAG_00371"/>
<keyword evidence="15" id="KW-1185">Reference proteome</keyword>
<dbReference type="InterPro" id="IPR000222">
    <property type="entry name" value="PP2C_BS"/>
</dbReference>
<keyword evidence="7 11" id="KW-0904">Protein phosphatase</keyword>
<dbReference type="PANTHER" id="PTHR13832:SF565">
    <property type="entry name" value="AT28366P-RELATED"/>
    <property type="match status" value="1"/>
</dbReference>
<comment type="cofactor">
    <cofactor evidence="2">
        <name>Mg(2+)</name>
        <dbReference type="ChEBI" id="CHEBI:18420"/>
    </cofactor>
</comment>
<dbReference type="InterPro" id="IPR015655">
    <property type="entry name" value="PP2C"/>
</dbReference>
<evidence type="ECO:0000256" key="2">
    <source>
        <dbReference type="ARBA" id="ARBA00001946"/>
    </source>
</evidence>
<evidence type="ECO:0000256" key="10">
    <source>
        <dbReference type="ARBA" id="ARBA00074087"/>
    </source>
</evidence>
<dbReference type="OMA" id="GPGIRNQ"/>
<evidence type="ECO:0000256" key="9">
    <source>
        <dbReference type="ARBA" id="ARBA00048832"/>
    </source>
</evidence>
<dbReference type="InterPro" id="IPR036457">
    <property type="entry name" value="PPM-type-like_dom_sf"/>
</dbReference>
<comment type="cofactor">
    <cofactor evidence="1">
        <name>Mn(2+)</name>
        <dbReference type="ChEBI" id="CHEBI:29035"/>
    </cofactor>
</comment>
<evidence type="ECO:0000256" key="1">
    <source>
        <dbReference type="ARBA" id="ARBA00001936"/>
    </source>
</evidence>
<dbReference type="eggNOG" id="KOG0698">
    <property type="taxonomic scope" value="Eukaryota"/>
</dbReference>
<dbReference type="InterPro" id="IPR001932">
    <property type="entry name" value="PPM-type_phosphatase-like_dom"/>
</dbReference>
<feature type="compositionally biased region" description="Polar residues" evidence="12">
    <location>
        <begin position="431"/>
        <end position="442"/>
    </location>
</feature>
<gene>
    <name evidence="14" type="ORF">PAAG_00371</name>
</gene>
<evidence type="ECO:0000256" key="3">
    <source>
        <dbReference type="ARBA" id="ARBA00006702"/>
    </source>
</evidence>
<keyword evidence="8" id="KW-0464">Manganese</keyword>
<dbReference type="STRING" id="502779.C1GPC6"/>
<feature type="compositionally biased region" description="Acidic residues" evidence="12">
    <location>
        <begin position="392"/>
        <end position="412"/>
    </location>
</feature>
<evidence type="ECO:0000313" key="15">
    <source>
        <dbReference type="Proteomes" id="UP000002059"/>
    </source>
</evidence>
<evidence type="ECO:0000256" key="6">
    <source>
        <dbReference type="ARBA" id="ARBA00022801"/>
    </source>
</evidence>
<dbReference type="CDD" id="cd00143">
    <property type="entry name" value="PP2Cc"/>
    <property type="match status" value="1"/>
</dbReference>
<dbReference type="AlphaFoldDB" id="C1GPC6"/>
<evidence type="ECO:0000256" key="8">
    <source>
        <dbReference type="ARBA" id="ARBA00023211"/>
    </source>
</evidence>
<dbReference type="PROSITE" id="PS51746">
    <property type="entry name" value="PPM_2"/>
    <property type="match status" value="1"/>
</dbReference>
<dbReference type="Pfam" id="PF00481">
    <property type="entry name" value="PP2C"/>
    <property type="match status" value="1"/>
</dbReference>
<dbReference type="Gene3D" id="3.60.40.10">
    <property type="entry name" value="PPM-type phosphatase domain"/>
    <property type="match status" value="1"/>
</dbReference>
<proteinExistence type="inferred from homology"/>
<dbReference type="PANTHER" id="PTHR13832">
    <property type="entry name" value="PROTEIN PHOSPHATASE 2C"/>
    <property type="match status" value="1"/>
</dbReference>
<dbReference type="PROSITE" id="PS01032">
    <property type="entry name" value="PPM_1"/>
    <property type="match status" value="1"/>
</dbReference>
<dbReference type="GeneID" id="9100919"/>
<dbReference type="Proteomes" id="UP000002059">
    <property type="component" value="Partially assembled WGS sequence"/>
</dbReference>
<comment type="similarity">
    <text evidence="3 11">Belongs to the PP2C family.</text>
</comment>
<evidence type="ECO:0000256" key="5">
    <source>
        <dbReference type="ARBA" id="ARBA00022723"/>
    </source>
</evidence>
<dbReference type="EC" id="3.1.3.16" evidence="4"/>
<dbReference type="OrthoDB" id="10264738at2759"/>
<dbReference type="HOGENOM" id="CLU_013173_4_3_1"/>